<name>A0AAE1PTC2_9EUCA</name>
<evidence type="ECO:0000259" key="2">
    <source>
        <dbReference type="Pfam" id="PF00135"/>
    </source>
</evidence>
<evidence type="ECO:0000256" key="1">
    <source>
        <dbReference type="ARBA" id="ARBA00023180"/>
    </source>
</evidence>
<keyword evidence="4" id="KW-1185">Reference proteome</keyword>
<evidence type="ECO:0000313" key="3">
    <source>
        <dbReference type="EMBL" id="KAK4314505.1"/>
    </source>
</evidence>
<reference evidence="3" key="1">
    <citation type="submission" date="2023-11" db="EMBL/GenBank/DDBJ databases">
        <title>Genome assemblies of two species of porcelain crab, Petrolisthes cinctipes and Petrolisthes manimaculis (Anomura: Porcellanidae).</title>
        <authorList>
            <person name="Angst P."/>
        </authorList>
    </citation>
    <scope>NUCLEOTIDE SEQUENCE</scope>
    <source>
        <strain evidence="3">PB745_02</strain>
        <tissue evidence="3">Gill</tissue>
    </source>
</reference>
<sequence>MVVMMVAAASSQRVVVTTDDGKISGVKLKTIKGRDFYCFKSIPYAKAPVGDLRLRILKRSVTQYSYKPLI</sequence>
<dbReference type="EMBL" id="JAWZYT010001218">
    <property type="protein sequence ID" value="KAK4314505.1"/>
    <property type="molecule type" value="Genomic_DNA"/>
</dbReference>
<gene>
    <name evidence="3" type="ORF">Pmani_014210</name>
</gene>
<dbReference type="InterPro" id="IPR029058">
    <property type="entry name" value="AB_hydrolase_fold"/>
</dbReference>
<dbReference type="Pfam" id="PF00135">
    <property type="entry name" value="COesterase"/>
    <property type="match status" value="1"/>
</dbReference>
<evidence type="ECO:0000313" key="4">
    <source>
        <dbReference type="Proteomes" id="UP001292094"/>
    </source>
</evidence>
<comment type="caution">
    <text evidence="3">The sequence shown here is derived from an EMBL/GenBank/DDBJ whole genome shotgun (WGS) entry which is preliminary data.</text>
</comment>
<organism evidence="3 4">
    <name type="scientific">Petrolisthes manimaculis</name>
    <dbReference type="NCBI Taxonomy" id="1843537"/>
    <lineage>
        <taxon>Eukaryota</taxon>
        <taxon>Metazoa</taxon>
        <taxon>Ecdysozoa</taxon>
        <taxon>Arthropoda</taxon>
        <taxon>Crustacea</taxon>
        <taxon>Multicrustacea</taxon>
        <taxon>Malacostraca</taxon>
        <taxon>Eumalacostraca</taxon>
        <taxon>Eucarida</taxon>
        <taxon>Decapoda</taxon>
        <taxon>Pleocyemata</taxon>
        <taxon>Anomura</taxon>
        <taxon>Galatheoidea</taxon>
        <taxon>Porcellanidae</taxon>
        <taxon>Petrolisthes</taxon>
    </lineage>
</organism>
<proteinExistence type="predicted"/>
<dbReference type="SUPFAM" id="SSF53474">
    <property type="entry name" value="alpha/beta-Hydrolases"/>
    <property type="match status" value="1"/>
</dbReference>
<feature type="domain" description="Carboxylesterase type B" evidence="2">
    <location>
        <begin position="14"/>
        <end position="54"/>
    </location>
</feature>
<accession>A0AAE1PTC2</accession>
<keyword evidence="1" id="KW-0325">Glycoprotein</keyword>
<dbReference type="InterPro" id="IPR002018">
    <property type="entry name" value="CarbesteraseB"/>
</dbReference>
<dbReference type="AlphaFoldDB" id="A0AAE1PTC2"/>
<dbReference type="Proteomes" id="UP001292094">
    <property type="component" value="Unassembled WGS sequence"/>
</dbReference>
<protein>
    <recommendedName>
        <fullName evidence="2">Carboxylesterase type B domain-containing protein</fullName>
    </recommendedName>
</protein>
<dbReference type="Gene3D" id="3.40.50.1820">
    <property type="entry name" value="alpha/beta hydrolase"/>
    <property type="match status" value="1"/>
</dbReference>